<dbReference type="HOGENOM" id="CLU_1842308_0_0_6"/>
<protein>
    <submittedName>
        <fullName evidence="1">Uncharacterized protein</fullName>
    </submittedName>
</protein>
<reference evidence="1 2" key="1">
    <citation type="journal article" date="2005" name="Nucleic Acids Res.">
        <title>Genomic blueprint of Hahella chejuensis, a marine microbe producing an algicidal agent.</title>
        <authorList>
            <person name="Jeong H."/>
            <person name="Yim J.H."/>
            <person name="Lee C."/>
            <person name="Choi S.-H."/>
            <person name="Park Y.K."/>
            <person name="Yoon S.H."/>
            <person name="Hur C.-G."/>
            <person name="Kang H.-Y."/>
            <person name="Kim D."/>
            <person name="Lee H.H."/>
            <person name="Park K.H."/>
            <person name="Park S.-H."/>
            <person name="Park H.-S."/>
            <person name="Lee H.K."/>
            <person name="Oh T.K."/>
            <person name="Kim J.F."/>
        </authorList>
    </citation>
    <scope>NUCLEOTIDE SEQUENCE [LARGE SCALE GENOMIC DNA]</scope>
    <source>
        <strain evidence="1 2">KCTC 2396</strain>
    </source>
</reference>
<keyword evidence="2" id="KW-1185">Reference proteome</keyword>
<evidence type="ECO:0000313" key="2">
    <source>
        <dbReference type="Proteomes" id="UP000000238"/>
    </source>
</evidence>
<dbReference type="EMBL" id="CP000155">
    <property type="protein sequence ID" value="ABC29794.1"/>
    <property type="molecule type" value="Genomic_DNA"/>
</dbReference>
<dbReference type="Proteomes" id="UP000000238">
    <property type="component" value="Chromosome"/>
</dbReference>
<accession>Q2SHT0</accession>
<dbReference type="KEGG" id="hch:HCH_03027"/>
<dbReference type="AlphaFoldDB" id="Q2SHT0"/>
<sequence length="139" mass="15749">MNFGCRQALNKALGSVTHNFPFLFKALDSQITTDDRHQPFHPEWGVFIEEAPAFSIRLGLIQHPPEKLRQLDGLFNRLDCGGAFRQPDEQQVTVSLCEMRHDLTRLAVSTAEVQHCFMDFLQLKPSTPWAPLSQSGLSQ</sequence>
<proteinExistence type="predicted"/>
<name>Q2SHT0_HAHCH</name>
<evidence type="ECO:0000313" key="1">
    <source>
        <dbReference type="EMBL" id="ABC29794.1"/>
    </source>
</evidence>
<organism evidence="1 2">
    <name type="scientific">Hahella chejuensis (strain KCTC 2396)</name>
    <dbReference type="NCBI Taxonomy" id="349521"/>
    <lineage>
        <taxon>Bacteria</taxon>
        <taxon>Pseudomonadati</taxon>
        <taxon>Pseudomonadota</taxon>
        <taxon>Gammaproteobacteria</taxon>
        <taxon>Oceanospirillales</taxon>
        <taxon>Hahellaceae</taxon>
        <taxon>Hahella</taxon>
    </lineage>
</organism>
<gene>
    <name evidence="1" type="ordered locus">HCH_03027</name>
</gene>